<dbReference type="EMBL" id="CM042887">
    <property type="protein sequence ID" value="KAI4330015.1"/>
    <property type="molecule type" value="Genomic_DNA"/>
</dbReference>
<organism evidence="1 2">
    <name type="scientific">Melastoma candidum</name>
    <dbReference type="NCBI Taxonomy" id="119954"/>
    <lineage>
        <taxon>Eukaryota</taxon>
        <taxon>Viridiplantae</taxon>
        <taxon>Streptophyta</taxon>
        <taxon>Embryophyta</taxon>
        <taxon>Tracheophyta</taxon>
        <taxon>Spermatophyta</taxon>
        <taxon>Magnoliopsida</taxon>
        <taxon>eudicotyledons</taxon>
        <taxon>Gunneridae</taxon>
        <taxon>Pentapetalae</taxon>
        <taxon>rosids</taxon>
        <taxon>malvids</taxon>
        <taxon>Myrtales</taxon>
        <taxon>Melastomataceae</taxon>
        <taxon>Melastomatoideae</taxon>
        <taxon>Melastomateae</taxon>
        <taxon>Melastoma</taxon>
    </lineage>
</organism>
<protein>
    <submittedName>
        <fullName evidence="1">Uncharacterized protein</fullName>
    </submittedName>
</protein>
<name>A0ACB9N1K1_9MYRT</name>
<keyword evidence="2" id="KW-1185">Reference proteome</keyword>
<evidence type="ECO:0000313" key="1">
    <source>
        <dbReference type="EMBL" id="KAI4330015.1"/>
    </source>
</evidence>
<comment type="caution">
    <text evidence="1">The sequence shown here is derived from an EMBL/GenBank/DDBJ whole genome shotgun (WGS) entry which is preliminary data.</text>
</comment>
<reference evidence="2" key="1">
    <citation type="journal article" date="2023" name="Front. Plant Sci.">
        <title>Chromosomal-level genome assembly of Melastoma candidum provides insights into trichome evolution.</title>
        <authorList>
            <person name="Zhong Y."/>
            <person name="Wu W."/>
            <person name="Sun C."/>
            <person name="Zou P."/>
            <person name="Liu Y."/>
            <person name="Dai S."/>
            <person name="Zhou R."/>
        </authorList>
    </citation>
    <scope>NUCLEOTIDE SEQUENCE [LARGE SCALE GENOMIC DNA]</scope>
</reference>
<sequence length="247" mass="28676">MAAEGEPVEMNYIPEVILKKRKSSEEMALRRKAQLELRQKRNKLSKANDFKTPEQFIREYRDKEIDLVRMKHRVKRSKPNLSSLDSRLIFVVRIQGKNDMHPKTVKLLNKLRLRRVFTGTFLRVNEGVMEMLKKVEPYVTYGYPNLNNVRELILKKGFARIEGERVPLTDNTIIEQQLGKLGIVCLEDMVHEIANVGPHFKEVASFLWPFNLNKPAGGIRRTKLTYKDGGETGDRGEQINELISKMN</sequence>
<evidence type="ECO:0000313" key="2">
    <source>
        <dbReference type="Proteomes" id="UP001057402"/>
    </source>
</evidence>
<accession>A0ACB9N1K1</accession>
<gene>
    <name evidence="1" type="ORF">MLD38_028329</name>
</gene>
<proteinExistence type="predicted"/>
<dbReference type="Proteomes" id="UP001057402">
    <property type="component" value="Chromosome 8"/>
</dbReference>